<evidence type="ECO:0000256" key="1">
    <source>
        <dbReference type="SAM" id="MobiDB-lite"/>
    </source>
</evidence>
<proteinExistence type="predicted"/>
<evidence type="ECO:0000313" key="3">
    <source>
        <dbReference type="Proteomes" id="UP000800235"/>
    </source>
</evidence>
<feature type="region of interest" description="Disordered" evidence="1">
    <location>
        <begin position="56"/>
        <end position="80"/>
    </location>
</feature>
<keyword evidence="3" id="KW-1185">Reference proteome</keyword>
<accession>A0A9P4U1L2</accession>
<dbReference type="EMBL" id="MU007022">
    <property type="protein sequence ID" value="KAF2433103.1"/>
    <property type="molecule type" value="Genomic_DNA"/>
</dbReference>
<gene>
    <name evidence="2" type="ORF">EJ08DRAFT_89178</name>
</gene>
<name>A0A9P4U1L2_9PEZI</name>
<evidence type="ECO:0000313" key="2">
    <source>
        <dbReference type="EMBL" id="KAF2433103.1"/>
    </source>
</evidence>
<organism evidence="2 3">
    <name type="scientific">Tothia fuscella</name>
    <dbReference type="NCBI Taxonomy" id="1048955"/>
    <lineage>
        <taxon>Eukaryota</taxon>
        <taxon>Fungi</taxon>
        <taxon>Dikarya</taxon>
        <taxon>Ascomycota</taxon>
        <taxon>Pezizomycotina</taxon>
        <taxon>Dothideomycetes</taxon>
        <taxon>Pleosporomycetidae</taxon>
        <taxon>Venturiales</taxon>
        <taxon>Cylindrosympodiaceae</taxon>
        <taxon>Tothia</taxon>
    </lineage>
</organism>
<protein>
    <submittedName>
        <fullName evidence="2">Uncharacterized protein</fullName>
    </submittedName>
</protein>
<dbReference type="OrthoDB" id="3942273at2759"/>
<dbReference type="Proteomes" id="UP000800235">
    <property type="component" value="Unassembled WGS sequence"/>
</dbReference>
<feature type="compositionally biased region" description="Basic and acidic residues" evidence="1">
    <location>
        <begin position="1"/>
        <end position="17"/>
    </location>
</feature>
<dbReference type="AlphaFoldDB" id="A0A9P4U1L2"/>
<reference evidence="2" key="1">
    <citation type="journal article" date="2020" name="Stud. Mycol.">
        <title>101 Dothideomycetes genomes: a test case for predicting lifestyles and emergence of pathogens.</title>
        <authorList>
            <person name="Haridas S."/>
            <person name="Albert R."/>
            <person name="Binder M."/>
            <person name="Bloem J."/>
            <person name="Labutti K."/>
            <person name="Salamov A."/>
            <person name="Andreopoulos B."/>
            <person name="Baker S."/>
            <person name="Barry K."/>
            <person name="Bills G."/>
            <person name="Bluhm B."/>
            <person name="Cannon C."/>
            <person name="Castanera R."/>
            <person name="Culley D."/>
            <person name="Daum C."/>
            <person name="Ezra D."/>
            <person name="Gonzalez J."/>
            <person name="Henrissat B."/>
            <person name="Kuo A."/>
            <person name="Liang C."/>
            <person name="Lipzen A."/>
            <person name="Lutzoni F."/>
            <person name="Magnuson J."/>
            <person name="Mondo S."/>
            <person name="Nolan M."/>
            <person name="Ohm R."/>
            <person name="Pangilinan J."/>
            <person name="Park H.-J."/>
            <person name="Ramirez L."/>
            <person name="Alfaro M."/>
            <person name="Sun H."/>
            <person name="Tritt A."/>
            <person name="Yoshinaga Y."/>
            <person name="Zwiers L.-H."/>
            <person name="Turgeon B."/>
            <person name="Goodwin S."/>
            <person name="Spatafora J."/>
            <person name="Crous P."/>
            <person name="Grigoriev I."/>
        </authorList>
    </citation>
    <scope>NUCLEOTIDE SEQUENCE</scope>
    <source>
        <strain evidence="2">CBS 130266</strain>
    </source>
</reference>
<sequence length="140" mass="15810">MEYELQKEVERRVEERLSNTPTGGQASREPMSSGRRATTSALNEGQVHWREVRAREQGQEDVLHSRGASPIPPNINPFGDEAEVQVPEPHADMDVARQNRQAVLPVEGERVYRVNTEAAAARWGDPIKAAQERRKMSEKK</sequence>
<feature type="region of interest" description="Disordered" evidence="1">
    <location>
        <begin position="1"/>
        <end position="44"/>
    </location>
</feature>
<comment type="caution">
    <text evidence="2">The sequence shown here is derived from an EMBL/GenBank/DDBJ whole genome shotgun (WGS) entry which is preliminary data.</text>
</comment>